<evidence type="ECO:0000313" key="2">
    <source>
        <dbReference type="EMBL" id="MCM2678038.1"/>
    </source>
</evidence>
<organism evidence="2 3">
    <name type="scientific">Alkalicoccobacillus plakortidis</name>
    <dbReference type="NCBI Taxonomy" id="444060"/>
    <lineage>
        <taxon>Bacteria</taxon>
        <taxon>Bacillati</taxon>
        <taxon>Bacillota</taxon>
        <taxon>Bacilli</taxon>
        <taxon>Bacillales</taxon>
        <taxon>Bacillaceae</taxon>
        <taxon>Alkalicoccobacillus</taxon>
    </lineage>
</organism>
<evidence type="ECO:0000313" key="3">
    <source>
        <dbReference type="Proteomes" id="UP001203665"/>
    </source>
</evidence>
<proteinExistence type="predicted"/>
<evidence type="ECO:0008006" key="4">
    <source>
        <dbReference type="Google" id="ProtNLM"/>
    </source>
</evidence>
<gene>
    <name evidence="2" type="ORF">NDM98_23295</name>
</gene>
<keyword evidence="1" id="KW-0472">Membrane</keyword>
<evidence type="ECO:0000256" key="1">
    <source>
        <dbReference type="SAM" id="Phobius"/>
    </source>
</evidence>
<protein>
    <recommendedName>
        <fullName evidence="4">YfzA-like protein</fullName>
    </recommendedName>
</protein>
<keyword evidence="1" id="KW-1133">Transmembrane helix</keyword>
<feature type="transmembrane region" description="Helical" evidence="1">
    <location>
        <begin position="12"/>
        <end position="28"/>
    </location>
</feature>
<dbReference type="Proteomes" id="UP001203665">
    <property type="component" value="Unassembled WGS sequence"/>
</dbReference>
<keyword evidence="1" id="KW-0812">Transmembrane</keyword>
<feature type="transmembrane region" description="Helical" evidence="1">
    <location>
        <begin position="69"/>
        <end position="92"/>
    </location>
</feature>
<name>A0ABT0XQ51_9BACI</name>
<sequence>MEEIVSWLKRCIWSILLFSGVYLVLFLIDQSSWNPTGWSDKVFQRIQSIVPETWFVDQFAFFSSYEFNFLITVLGIGAVVGIIWDFYSYVLLDKEGGTEQ</sequence>
<accession>A0ABT0XQ51</accession>
<keyword evidence="3" id="KW-1185">Reference proteome</keyword>
<comment type="caution">
    <text evidence="2">The sequence shown here is derived from an EMBL/GenBank/DDBJ whole genome shotgun (WGS) entry which is preliminary data.</text>
</comment>
<dbReference type="EMBL" id="JAMQJY010000009">
    <property type="protein sequence ID" value="MCM2678038.1"/>
    <property type="molecule type" value="Genomic_DNA"/>
</dbReference>
<reference evidence="2" key="1">
    <citation type="submission" date="2022-06" db="EMBL/GenBank/DDBJ databases">
        <title>Alkalicoccobacillus porphyridii sp. nov., isolated from a marine red alga, Porphyridium purpureum and reclassification of Shouchella plakortidis and Shouchella gibsonii as Alkalicoccobacillus plakortidis comb. nov. and Alkalicoccobacillus gibsonii comb. nov.</title>
        <authorList>
            <person name="Kim K.H."/>
            <person name="Lee J.K."/>
            <person name="Han D.M."/>
            <person name="Baek J.H."/>
            <person name="Jeon C.O."/>
        </authorList>
    </citation>
    <scope>NUCLEOTIDE SEQUENCE</scope>
    <source>
        <strain evidence="2">DSM 19153</strain>
    </source>
</reference>
<dbReference type="RefSeq" id="WP_251611935.1">
    <property type="nucleotide sequence ID" value="NZ_JAMQJY010000009.1"/>
</dbReference>